<organism evidence="1 2">
    <name type="scientific">Sneathiella chinensis</name>
    <dbReference type="NCBI Taxonomy" id="349750"/>
    <lineage>
        <taxon>Bacteria</taxon>
        <taxon>Pseudomonadati</taxon>
        <taxon>Pseudomonadota</taxon>
        <taxon>Alphaproteobacteria</taxon>
        <taxon>Sneathiellales</taxon>
        <taxon>Sneathiellaceae</taxon>
        <taxon>Sneathiella</taxon>
    </lineage>
</organism>
<evidence type="ECO:0000313" key="1">
    <source>
        <dbReference type="EMBL" id="GLQ07161.1"/>
    </source>
</evidence>
<name>A0ABQ5U6X5_9PROT</name>
<gene>
    <name evidence="1" type="ORF">GCM10007924_23820</name>
</gene>
<reference evidence="1" key="1">
    <citation type="journal article" date="2014" name="Int. J. Syst. Evol. Microbiol.">
        <title>Complete genome of a new Firmicutes species belonging to the dominant human colonic microbiota ('Ruminococcus bicirculans') reveals two chromosomes and a selective capacity to utilize plant glucans.</title>
        <authorList>
            <consortium name="NISC Comparative Sequencing Program"/>
            <person name="Wegmann U."/>
            <person name="Louis P."/>
            <person name="Goesmann A."/>
            <person name="Henrissat B."/>
            <person name="Duncan S.H."/>
            <person name="Flint H.J."/>
        </authorList>
    </citation>
    <scope>NUCLEOTIDE SEQUENCE</scope>
    <source>
        <strain evidence="1">NBRC 103408</strain>
    </source>
</reference>
<accession>A0ABQ5U6X5</accession>
<dbReference type="Proteomes" id="UP001161409">
    <property type="component" value="Unassembled WGS sequence"/>
</dbReference>
<dbReference type="EMBL" id="BSNF01000008">
    <property type="protein sequence ID" value="GLQ07161.1"/>
    <property type="molecule type" value="Genomic_DNA"/>
</dbReference>
<keyword evidence="2" id="KW-1185">Reference proteome</keyword>
<evidence type="ECO:0000313" key="2">
    <source>
        <dbReference type="Proteomes" id="UP001161409"/>
    </source>
</evidence>
<comment type="caution">
    <text evidence="1">The sequence shown here is derived from an EMBL/GenBank/DDBJ whole genome shotgun (WGS) entry which is preliminary data.</text>
</comment>
<reference evidence="1" key="2">
    <citation type="submission" date="2023-01" db="EMBL/GenBank/DDBJ databases">
        <title>Draft genome sequence of Sneathiella chinensis strain NBRC 103408.</title>
        <authorList>
            <person name="Sun Q."/>
            <person name="Mori K."/>
        </authorList>
    </citation>
    <scope>NUCLEOTIDE SEQUENCE</scope>
    <source>
        <strain evidence="1">NBRC 103408</strain>
    </source>
</reference>
<protein>
    <submittedName>
        <fullName evidence="1">Uncharacterized protein</fullName>
    </submittedName>
</protein>
<sequence>MKKGAEGLLWREGRLVFFNGGARVCCRFMKDGGSREGVKSGSFLSWLRLKGMVLKKFQLIPVFIE</sequence>
<proteinExistence type="predicted"/>